<protein>
    <submittedName>
        <fullName evidence="2">DinB family protein</fullName>
    </submittedName>
</protein>
<dbReference type="EMBL" id="JAGYPG010000001">
    <property type="protein sequence ID" value="MBS4195054.1"/>
    <property type="molecule type" value="Genomic_DNA"/>
</dbReference>
<accession>A0A942TEP3</accession>
<proteinExistence type="predicted"/>
<evidence type="ECO:0000313" key="3">
    <source>
        <dbReference type="Proteomes" id="UP000681414"/>
    </source>
</evidence>
<sequence length="150" mass="17102">MASLKQFQFARTYTIRALNQTNLDKWDDIPDGFSNSIRWNVGHIYVTAEILLHKADNEYEVKNPNWTALFAPGTRPSQWTEIPPSAEEMLDAFKKQSRYIDEFFVGKLGNAASESFEIGPHKMETVDALLQFVIWHEGIHAGMIKALGVM</sequence>
<gene>
    <name evidence="2" type="ORF">KHA97_08170</name>
</gene>
<organism evidence="2 3">
    <name type="scientific">Lederbergia citri</name>
    <dbReference type="NCBI Taxonomy" id="2833580"/>
    <lineage>
        <taxon>Bacteria</taxon>
        <taxon>Bacillati</taxon>
        <taxon>Bacillota</taxon>
        <taxon>Bacilli</taxon>
        <taxon>Bacillales</taxon>
        <taxon>Bacillaceae</taxon>
        <taxon>Lederbergia</taxon>
    </lineage>
</organism>
<dbReference type="Gene3D" id="1.20.120.450">
    <property type="entry name" value="dinb family like domain"/>
    <property type="match status" value="1"/>
</dbReference>
<dbReference type="AlphaFoldDB" id="A0A942TEP3"/>
<dbReference type="Pfam" id="PF12867">
    <property type="entry name" value="DinB_2"/>
    <property type="match status" value="1"/>
</dbReference>
<evidence type="ECO:0000313" key="2">
    <source>
        <dbReference type="EMBL" id="MBS4195054.1"/>
    </source>
</evidence>
<dbReference type="InterPro" id="IPR024775">
    <property type="entry name" value="DinB-like"/>
</dbReference>
<dbReference type="SUPFAM" id="SSF109854">
    <property type="entry name" value="DinB/YfiT-like putative metalloenzymes"/>
    <property type="match status" value="1"/>
</dbReference>
<dbReference type="Proteomes" id="UP000681414">
    <property type="component" value="Unassembled WGS sequence"/>
</dbReference>
<dbReference type="InterPro" id="IPR034660">
    <property type="entry name" value="DinB/YfiT-like"/>
</dbReference>
<name>A0A942TEP3_9BACI</name>
<dbReference type="RefSeq" id="WP_213124190.1">
    <property type="nucleotide sequence ID" value="NZ_JAGYPG010000001.1"/>
</dbReference>
<feature type="domain" description="DinB-like" evidence="1">
    <location>
        <begin position="6"/>
        <end position="144"/>
    </location>
</feature>
<reference evidence="2 3" key="1">
    <citation type="submission" date="2021-05" db="EMBL/GenBank/DDBJ databases">
        <title>Novel Bacillus species.</title>
        <authorList>
            <person name="Liu G."/>
        </authorList>
    </citation>
    <scope>NUCLEOTIDE SEQUENCE [LARGE SCALE GENOMIC DNA]</scope>
    <source>
        <strain evidence="3">FJAT-49780</strain>
    </source>
</reference>
<keyword evidence="3" id="KW-1185">Reference proteome</keyword>
<evidence type="ECO:0000259" key="1">
    <source>
        <dbReference type="Pfam" id="PF12867"/>
    </source>
</evidence>
<comment type="caution">
    <text evidence="2">The sequence shown here is derived from an EMBL/GenBank/DDBJ whole genome shotgun (WGS) entry which is preliminary data.</text>
</comment>